<dbReference type="RefSeq" id="WP_341428917.1">
    <property type="nucleotide sequence ID" value="NZ_JBBUTG010000029.1"/>
</dbReference>
<reference evidence="1 2" key="1">
    <citation type="submission" date="2024-04" db="EMBL/GenBank/DDBJ databases">
        <title>Novel species of the genus Ideonella isolated from streams.</title>
        <authorList>
            <person name="Lu H."/>
        </authorList>
    </citation>
    <scope>NUCLEOTIDE SEQUENCE [LARGE SCALE GENOMIC DNA]</scope>
    <source>
        <strain evidence="1 2">DXS29W</strain>
    </source>
</reference>
<evidence type="ECO:0000313" key="1">
    <source>
        <dbReference type="EMBL" id="MEK8034489.1"/>
    </source>
</evidence>
<accession>A0ABU9BXL3</accession>
<gene>
    <name evidence="1" type="ORF">AACH06_26975</name>
</gene>
<sequence>MHPGSQQDQRLSPALAPGYFRPDELSLAQRLRQVLQLGRHLRFIDTQGSDAGHWGQMLEQDLSILLAEIAAQPVDDLDAEAGQFAWMPPSRAFSHCLRLARQLDRWYALLDDDTEARDQPIRQVLRQPIERALTQSLGKQLQAVLLIAQAPSAAWAGWHTAWGLHARLPQANEAADEPVSSQLRRLRLFWMAMCRLVRLLSVLALQQLPASLTTGLHEPGVGLLLAWTQLLQQTREPLNLFDTRLTHHYYTERLGFLPLPAGADRVHLVLERDPRYPKPVMLPPGWRFVANLDRGSSSYAAEHALHVSPLKVTQLLSLRHVFDRQISPEHEYGFATQALARQWPVPTTDQAADTRAPSVPILGGGAGSVPARQGVAIASPLLALREGLRDIEVTLTVAAPEGVELPLPDAGADLVVWCMRLNAQEAADGYAEPDPTGDQARALAAALQPVLADSPGLRQTPWLAFLLARCLAAHDGPRLLPRLGRFLAVWLCATGAALDASAALHLRAHARAVLNETDHVDVDDPLSLLFSDAPLERPLVFDRVFRGAWRAQLPIATGWLDLGEAFVRRGEAPHGAGAGIVVSLRLSADLPAIVAASETVHGAGWPTLPVLQLLLHNRSRLFASSLLQQLRLDSAEVMVAVHGARSLQLHNQLGRLDPGKPFMPLGPLPDASAYLVFTHAELAAKPLEHLCLNLRWSGLPPRGMARHYAEYPGRDWDEPSFRVQLSLLTEGRWQAAGGPTLPLFGERGQAGHHLEVAGAELLRLHHPMMLQPAPPGQPAEAPEFGLSSRQGFFKLQLASPPDAFGHALYPRLMAETLTANSRVKPERARPLPEAPYTPVLESMTVDYRARQRITARVSAEHAGSGELLHITPFGVQALRHVPPSTPVHVLQRWHGAGQLFIGLDGPSAEGSLSLLFKLRSEAAREALGRPTPGLQWHAWRGHDWVPIEPHRVLLDSTEGMLRTGLVVLDLPAGLTRGCTSLPGHSFWLRLSGQGELDLLAGLIGVWTNGLCARRLGDFCDTPLPAGRIRAALEATPGLATVRQPWPSFDLRPQETPGAWATRVSERLRHRARAISPWDCERLVLQAFPEVFKLKCIPRTSGEPDAPVTVVVVPTLPAGYEIDGTEAPRLDASTLQRIAAYLTDRMPPHQPLLVRNANYERIQVRCTLRLARGEPQGERLRELNQSLRDYLSPWRPGGITTRFDWQLRADEVEAFLRGQPGVEAIGQVSLLHIVSSDQQLYTLSDTARGDRHVRPAHAWSLALPTRGHLLELVDRPSPVAQASGLGKLTVASSFIIGKDAA</sequence>
<keyword evidence="2" id="KW-1185">Reference proteome</keyword>
<organism evidence="1 2">
    <name type="scientific">Ideonella lacteola</name>
    <dbReference type="NCBI Taxonomy" id="2984193"/>
    <lineage>
        <taxon>Bacteria</taxon>
        <taxon>Pseudomonadati</taxon>
        <taxon>Pseudomonadota</taxon>
        <taxon>Betaproteobacteria</taxon>
        <taxon>Burkholderiales</taxon>
        <taxon>Sphaerotilaceae</taxon>
        <taxon>Ideonella</taxon>
    </lineage>
</organism>
<evidence type="ECO:0000313" key="2">
    <source>
        <dbReference type="Proteomes" id="UP001371218"/>
    </source>
</evidence>
<protein>
    <recommendedName>
        <fullName evidence="3">Baseplate protein J-like domain-containing protein</fullName>
    </recommendedName>
</protein>
<dbReference type="EMBL" id="JBBUTG010000029">
    <property type="protein sequence ID" value="MEK8034489.1"/>
    <property type="molecule type" value="Genomic_DNA"/>
</dbReference>
<comment type="caution">
    <text evidence="1">The sequence shown here is derived from an EMBL/GenBank/DDBJ whole genome shotgun (WGS) entry which is preliminary data.</text>
</comment>
<proteinExistence type="predicted"/>
<dbReference type="Proteomes" id="UP001371218">
    <property type="component" value="Unassembled WGS sequence"/>
</dbReference>
<evidence type="ECO:0008006" key="3">
    <source>
        <dbReference type="Google" id="ProtNLM"/>
    </source>
</evidence>
<name>A0ABU9BXL3_9BURK</name>